<comment type="similarity">
    <text evidence="16">Belongs to the immunoglobulin superfamily. ROBO family.</text>
</comment>
<keyword evidence="14" id="KW-0325">Glycoprotein</keyword>
<dbReference type="SMART" id="SM00409">
    <property type="entry name" value="IG"/>
    <property type="match status" value="4"/>
</dbReference>
<feature type="compositionally biased region" description="Polar residues" evidence="17">
    <location>
        <begin position="1121"/>
        <end position="1135"/>
    </location>
</feature>
<dbReference type="GO" id="GO:0008046">
    <property type="term" value="F:axon guidance receptor activity"/>
    <property type="evidence" value="ECO:0007669"/>
    <property type="project" value="InterPro"/>
</dbReference>
<evidence type="ECO:0000256" key="13">
    <source>
        <dbReference type="ARBA" id="ARBA00023170"/>
    </source>
</evidence>
<dbReference type="GO" id="GO:0016199">
    <property type="term" value="P:axon midline choice point recognition"/>
    <property type="evidence" value="ECO:0007669"/>
    <property type="project" value="InterPro"/>
</dbReference>
<feature type="transmembrane region" description="Helical" evidence="18">
    <location>
        <begin position="837"/>
        <end position="859"/>
    </location>
</feature>
<dbReference type="SMART" id="SM00406">
    <property type="entry name" value="IGv"/>
    <property type="match status" value="3"/>
</dbReference>
<keyword evidence="22" id="KW-1185">Reference proteome</keyword>
<feature type="domain" description="Ig-like" evidence="19">
    <location>
        <begin position="29"/>
        <end position="125"/>
    </location>
</feature>
<keyword evidence="7" id="KW-0677">Repeat</keyword>
<evidence type="ECO:0000256" key="5">
    <source>
        <dbReference type="ARBA" id="ARBA00022692"/>
    </source>
</evidence>
<dbReference type="PROSITE" id="PS50835">
    <property type="entry name" value="IG_LIKE"/>
    <property type="match status" value="5"/>
</dbReference>
<feature type="compositionally biased region" description="Polar residues" evidence="17">
    <location>
        <begin position="981"/>
        <end position="992"/>
    </location>
</feature>
<dbReference type="SMART" id="SM00408">
    <property type="entry name" value="IGc2"/>
    <property type="match status" value="5"/>
</dbReference>
<dbReference type="FunFam" id="2.60.40.10:FF:000065">
    <property type="entry name" value="roundabout homolog 1 isoform X3"/>
    <property type="match status" value="1"/>
</dbReference>
<evidence type="ECO:0000256" key="2">
    <source>
        <dbReference type="ARBA" id="ARBA00022473"/>
    </source>
</evidence>
<evidence type="ECO:0000313" key="22">
    <source>
        <dbReference type="Proteomes" id="UP001108240"/>
    </source>
</evidence>
<dbReference type="SMART" id="SM00060">
    <property type="entry name" value="FN3"/>
    <property type="match status" value="3"/>
</dbReference>
<feature type="region of interest" description="Disordered" evidence="17">
    <location>
        <begin position="971"/>
        <end position="997"/>
    </location>
</feature>
<dbReference type="CDD" id="cd07693">
    <property type="entry name" value="IgC_1_Robo"/>
    <property type="match status" value="1"/>
</dbReference>
<dbReference type="InterPro" id="IPR013106">
    <property type="entry name" value="Ig_V-set"/>
</dbReference>
<keyword evidence="10 18" id="KW-1133">Transmembrane helix</keyword>
<name>A0A8C1H6I1_CYPCA</name>
<evidence type="ECO:0000313" key="21">
    <source>
        <dbReference type="Ensembl" id="ENSCCRP00000027437.2"/>
    </source>
</evidence>
<keyword evidence="15" id="KW-0393">Immunoglobulin domain</keyword>
<dbReference type="FunFam" id="2.60.40.10:FF:000058">
    <property type="entry name" value="roundabout homolog 2 isoform X3"/>
    <property type="match status" value="1"/>
</dbReference>
<feature type="region of interest" description="Disordered" evidence="17">
    <location>
        <begin position="1109"/>
        <end position="1158"/>
    </location>
</feature>
<dbReference type="InterPro" id="IPR007110">
    <property type="entry name" value="Ig-like_dom"/>
</dbReference>
<dbReference type="InterPro" id="IPR013098">
    <property type="entry name" value="Ig_I-set"/>
</dbReference>
<accession>A0A8C1H6I1</accession>
<evidence type="ECO:0000256" key="4">
    <source>
        <dbReference type="ARBA" id="ARBA00022553"/>
    </source>
</evidence>
<dbReference type="SUPFAM" id="SSF49265">
    <property type="entry name" value="Fibronectin type III"/>
    <property type="match status" value="2"/>
</dbReference>
<dbReference type="InterPro" id="IPR003961">
    <property type="entry name" value="FN3_dom"/>
</dbReference>
<dbReference type="InterPro" id="IPR003599">
    <property type="entry name" value="Ig_sub"/>
</dbReference>
<dbReference type="InterPro" id="IPR036116">
    <property type="entry name" value="FN3_sf"/>
</dbReference>
<dbReference type="GO" id="GO:0007417">
    <property type="term" value="P:central nervous system development"/>
    <property type="evidence" value="ECO:0007669"/>
    <property type="project" value="UniProtKB-ARBA"/>
</dbReference>
<proteinExistence type="inferred from homology"/>
<feature type="region of interest" description="Disordered" evidence="17">
    <location>
        <begin position="1048"/>
        <end position="1090"/>
    </location>
</feature>
<organism evidence="21 22">
    <name type="scientific">Cyprinus carpio carpio</name>
    <dbReference type="NCBI Taxonomy" id="630221"/>
    <lineage>
        <taxon>Eukaryota</taxon>
        <taxon>Metazoa</taxon>
        <taxon>Chordata</taxon>
        <taxon>Craniata</taxon>
        <taxon>Vertebrata</taxon>
        <taxon>Euteleostomi</taxon>
        <taxon>Actinopterygii</taxon>
        <taxon>Neopterygii</taxon>
        <taxon>Teleostei</taxon>
        <taxon>Ostariophysi</taxon>
        <taxon>Cypriniformes</taxon>
        <taxon>Cyprinidae</taxon>
        <taxon>Cyprininae</taxon>
        <taxon>Cyprinus</taxon>
    </lineage>
</organism>
<feature type="domain" description="Ig-like" evidence="19">
    <location>
        <begin position="312"/>
        <end position="405"/>
    </location>
</feature>
<dbReference type="GO" id="GO:0022603">
    <property type="term" value="P:regulation of anatomical structure morphogenesis"/>
    <property type="evidence" value="ECO:0007669"/>
    <property type="project" value="UniProtKB-ARBA"/>
</dbReference>
<evidence type="ECO:0000256" key="6">
    <source>
        <dbReference type="ARBA" id="ARBA00022729"/>
    </source>
</evidence>
<evidence type="ECO:0000259" key="19">
    <source>
        <dbReference type="PROSITE" id="PS50835"/>
    </source>
</evidence>
<keyword evidence="4" id="KW-0597">Phosphoprotein</keyword>
<keyword evidence="5 18" id="KW-0812">Transmembrane</keyword>
<keyword evidence="3" id="KW-0145">Chemotaxis</keyword>
<dbReference type="InterPro" id="IPR013783">
    <property type="entry name" value="Ig-like_fold"/>
</dbReference>
<dbReference type="Gene3D" id="2.60.40.10">
    <property type="entry name" value="Immunoglobulins"/>
    <property type="match status" value="8"/>
</dbReference>
<keyword evidence="8" id="KW-0221">Differentiation</keyword>
<evidence type="ECO:0000256" key="9">
    <source>
        <dbReference type="ARBA" id="ARBA00022902"/>
    </source>
</evidence>
<evidence type="ECO:0000256" key="15">
    <source>
        <dbReference type="ARBA" id="ARBA00023319"/>
    </source>
</evidence>
<feature type="compositionally biased region" description="Polar residues" evidence="17">
    <location>
        <begin position="1064"/>
        <end position="1080"/>
    </location>
</feature>
<dbReference type="FunFam" id="2.60.40.10:FF:000008">
    <property type="entry name" value="roundabout homolog 2 isoform X2"/>
    <property type="match status" value="1"/>
</dbReference>
<evidence type="ECO:0000256" key="17">
    <source>
        <dbReference type="SAM" id="MobiDB-lite"/>
    </source>
</evidence>
<reference evidence="21" key="2">
    <citation type="submission" date="2025-09" db="UniProtKB">
        <authorList>
            <consortium name="Ensembl"/>
        </authorList>
    </citation>
    <scope>IDENTIFICATION</scope>
</reference>
<dbReference type="InterPro" id="IPR051170">
    <property type="entry name" value="Neural/epithelial_adhesion"/>
</dbReference>
<dbReference type="Ensembl" id="ENSCCRT00000029770.2">
    <property type="protein sequence ID" value="ENSCCRP00000027437.2"/>
    <property type="gene ID" value="ENSCCRG00000014049.2"/>
</dbReference>
<dbReference type="AlphaFoldDB" id="A0A8C1H6I1"/>
<dbReference type="GeneTree" id="ENSGT00940000155457"/>
<evidence type="ECO:0000256" key="14">
    <source>
        <dbReference type="ARBA" id="ARBA00023180"/>
    </source>
</evidence>
<dbReference type="Proteomes" id="UP001108240">
    <property type="component" value="Unplaced"/>
</dbReference>
<dbReference type="GO" id="GO:0006935">
    <property type="term" value="P:chemotaxis"/>
    <property type="evidence" value="ECO:0007669"/>
    <property type="project" value="UniProtKB-KW"/>
</dbReference>
<protein>
    <submittedName>
        <fullName evidence="21">Roundabout, axon guidance receptor, homolog 3 (Drosophila)</fullName>
    </submittedName>
</protein>
<feature type="domain" description="Ig-like" evidence="19">
    <location>
        <begin position="131"/>
        <end position="218"/>
    </location>
</feature>
<evidence type="ECO:0000256" key="10">
    <source>
        <dbReference type="ARBA" id="ARBA00022989"/>
    </source>
</evidence>
<dbReference type="CDD" id="cd05725">
    <property type="entry name" value="IgI_3_Robo"/>
    <property type="match status" value="1"/>
</dbReference>
<comment type="subcellular location">
    <subcellularLocation>
        <location evidence="1">Membrane</location>
        <topology evidence="1">Single-pass type I membrane protein</topology>
    </subcellularLocation>
</comment>
<dbReference type="FunFam" id="2.60.40.10:FF:000026">
    <property type="entry name" value="roundabout homolog 2 isoform X1"/>
    <property type="match status" value="1"/>
</dbReference>
<sequence>FSQLHVMQVMTTDFLSLIGSRPRLEDAAPRIVEHPSDLIVSKGEPATLNCKAEGRPTPVVEWYKDGERVETDREDPRSHRMLLPSGSLFFLRIVHGRRSKPDEGVYVCVARNYLGEAVSRNASLEVAILRDDFRQTPSDVVVAAGEPAVMECIPPRGHPEPTISWKRNNVKVNDKDERITIRGGKLMISNTRKSDAGMYVCVGTNMVGEKDSDPAELVVFERPMFVRRPVNQVVLADDTVDFQCEVQGDPTPTIRWRKEEGELPRGRFEIRADNSLRLTQVKAEDEGSYTCLSENSVGKAEASGTLQVHVPPQIVVRPRDQISAQGRTVTFLCGTKGNPPPAVFWQKEGSQVLLFPSQPPSQSGRFSVSLSGELTITDVHSEDSGYYICQAISVAGSILTKALLEVETPSDRIPPIIRQGPANQTLVPGTSAQLQCHVMGNPLPSIQWERDGQRILGSDGRISLMENGTLQITALNCFLIDSANRTIAHGMITWTTMKTPYQLPGPPQKPVVTDVTRNSVTLTWQPNAHEGGAAVTSYIIEAFSQSAGSTWQTVADFVKLEKHTVTGLSPNTIYLFIVRALNAYGLSDPSPISEPVRTQDVSPTGQGVDHRQVQRELGEMAVQLHEPVLLTASSMKISWNVDRQSQYIQGYRLLYRPVGGSWSQQEVKAATERSAVIAKLLKGTEYEIKIRPYFNEFQGMDSRPLTFRTPEEVPSAPPLAVTVTTVKLSNSSSVSVSWQPPPTEMQNGVIQEYKVWCLGNDSQTRYHINQTVDGNVLTTLLKGLLPGVLYQVEVAAVTSAGVGTHSQPVSVIISGGSESDENVSLAEQISDVVKQPAFIAGIGGACWVILMGFSVWIYCRRKKRKELSFPHGECSGLNGRPGMLGANMGNYPWLADSWPTTNLVHNNVKDSAGISNYLSQNEKYSTDSNEGPIYSTIDPTSEDLHRFSAQYSQNTTPYASTPIMPFTNQAPCSPEQDGSHWMTQPGTSNAQYAQPDRSKTDNGIISVLSVSFSLNINPVLVILKLFFSLRSDEEEWCPPLPDRSYLMDGVMEDGPAPPLRGEASSPTTSYSHQSTATLTPSPRDDGHCHDIPRLHQLEQPQIARRLPCGPVAVPRAPSPPLAQSNPNLSANQECPDNTVPHRSAHKRDLSQGAAQSVENISNTTPGVFLFSI</sequence>
<feature type="domain" description="Ig-like" evidence="19">
    <location>
        <begin position="223"/>
        <end position="307"/>
    </location>
</feature>
<dbReference type="InterPro" id="IPR032986">
    <property type="entry name" value="Robo1_Ig-like3"/>
</dbReference>
<evidence type="ECO:0000256" key="16">
    <source>
        <dbReference type="ARBA" id="ARBA00061206"/>
    </source>
</evidence>
<dbReference type="GO" id="GO:0016020">
    <property type="term" value="C:membrane"/>
    <property type="evidence" value="ECO:0007669"/>
    <property type="project" value="UniProtKB-SubCell"/>
</dbReference>
<evidence type="ECO:0000256" key="8">
    <source>
        <dbReference type="ARBA" id="ARBA00022782"/>
    </source>
</evidence>
<reference evidence="21" key="1">
    <citation type="submission" date="2025-08" db="UniProtKB">
        <authorList>
            <consortium name="Ensembl"/>
        </authorList>
    </citation>
    <scope>IDENTIFICATION</scope>
</reference>
<dbReference type="FunFam" id="2.60.40.10:FF:000043">
    <property type="entry name" value="roundabout homolog 2 isoform X2"/>
    <property type="match status" value="1"/>
</dbReference>
<evidence type="ECO:0000256" key="7">
    <source>
        <dbReference type="ARBA" id="ARBA00022737"/>
    </source>
</evidence>
<feature type="domain" description="Ig-like" evidence="19">
    <location>
        <begin position="415"/>
        <end position="488"/>
    </location>
</feature>
<dbReference type="InterPro" id="IPR036179">
    <property type="entry name" value="Ig-like_dom_sf"/>
</dbReference>
<keyword evidence="13" id="KW-0675">Receptor</keyword>
<dbReference type="PANTHER" id="PTHR12231">
    <property type="entry name" value="CTX-RELATED TYPE I TRANSMEMBRANE PROTEIN"/>
    <property type="match status" value="1"/>
</dbReference>
<keyword evidence="2" id="KW-0217">Developmental protein</keyword>
<feature type="transmembrane region" description="Helical" evidence="18">
    <location>
        <begin position="1004"/>
        <end position="1027"/>
    </location>
</feature>
<dbReference type="InterPro" id="IPR003598">
    <property type="entry name" value="Ig_sub2"/>
</dbReference>
<feature type="domain" description="Fibronectin type-III" evidence="20">
    <location>
        <begin position="717"/>
        <end position="816"/>
    </location>
</feature>
<keyword evidence="11 18" id="KW-0472">Membrane</keyword>
<feature type="domain" description="Fibronectin type-III" evidence="20">
    <location>
        <begin position="621"/>
        <end position="712"/>
    </location>
</feature>
<dbReference type="Pfam" id="PF13927">
    <property type="entry name" value="Ig_3"/>
    <property type="match status" value="2"/>
</dbReference>
<dbReference type="FunFam" id="2.60.40.10:FF:000055">
    <property type="entry name" value="roundabout homolog 1 isoform X2"/>
    <property type="match status" value="1"/>
</dbReference>
<evidence type="ECO:0000256" key="11">
    <source>
        <dbReference type="ARBA" id="ARBA00023136"/>
    </source>
</evidence>
<dbReference type="PANTHER" id="PTHR12231:SF236">
    <property type="entry name" value="ROUNDABOUT HOMOLOG 3"/>
    <property type="match status" value="1"/>
</dbReference>
<dbReference type="SUPFAM" id="SSF48726">
    <property type="entry name" value="Immunoglobulin"/>
    <property type="match status" value="5"/>
</dbReference>
<evidence type="ECO:0000259" key="20">
    <source>
        <dbReference type="PROSITE" id="PS50853"/>
    </source>
</evidence>
<dbReference type="GO" id="GO:0051239">
    <property type="term" value="P:regulation of multicellular organismal process"/>
    <property type="evidence" value="ECO:0007669"/>
    <property type="project" value="UniProtKB-ARBA"/>
</dbReference>
<dbReference type="Pfam" id="PF00041">
    <property type="entry name" value="fn3"/>
    <property type="match status" value="3"/>
</dbReference>
<dbReference type="FunFam" id="2.60.40.10:FF:000053">
    <property type="entry name" value="Roundabout guidance receptor 1"/>
    <property type="match status" value="1"/>
</dbReference>
<dbReference type="GO" id="GO:0035385">
    <property type="term" value="P:Roundabout signaling pathway"/>
    <property type="evidence" value="ECO:0007669"/>
    <property type="project" value="InterPro"/>
</dbReference>
<feature type="domain" description="Fibronectin type-III" evidence="20">
    <location>
        <begin position="506"/>
        <end position="601"/>
    </location>
</feature>
<dbReference type="PROSITE" id="PS50853">
    <property type="entry name" value="FN3"/>
    <property type="match status" value="3"/>
</dbReference>
<evidence type="ECO:0000256" key="18">
    <source>
        <dbReference type="SAM" id="Phobius"/>
    </source>
</evidence>
<dbReference type="CDD" id="cd00063">
    <property type="entry name" value="FN3"/>
    <property type="match status" value="3"/>
</dbReference>
<dbReference type="Pfam" id="PF07679">
    <property type="entry name" value="I-set"/>
    <property type="match status" value="3"/>
</dbReference>
<evidence type="ECO:0000256" key="1">
    <source>
        <dbReference type="ARBA" id="ARBA00004479"/>
    </source>
</evidence>
<keyword evidence="9" id="KW-0524">Neurogenesis</keyword>
<evidence type="ECO:0000256" key="12">
    <source>
        <dbReference type="ARBA" id="ARBA00023157"/>
    </source>
</evidence>
<keyword evidence="12" id="KW-1015">Disulfide bond</keyword>
<keyword evidence="6" id="KW-0732">Signal</keyword>
<evidence type="ECO:0000256" key="3">
    <source>
        <dbReference type="ARBA" id="ARBA00022500"/>
    </source>
</evidence>